<dbReference type="Gramene" id="LPERR03G27020.1">
    <property type="protein sequence ID" value="LPERR03G27020.1"/>
    <property type="gene ID" value="LPERR03G27020"/>
</dbReference>
<dbReference type="STRING" id="77586.A0A0D9VYD7"/>
<evidence type="ECO:0000313" key="5">
    <source>
        <dbReference type="Proteomes" id="UP000032180"/>
    </source>
</evidence>
<dbReference type="GO" id="GO:0046872">
    <property type="term" value="F:metal ion binding"/>
    <property type="evidence" value="ECO:0007669"/>
    <property type="project" value="UniProtKB-KW"/>
</dbReference>
<organism evidence="4 5">
    <name type="scientific">Leersia perrieri</name>
    <dbReference type="NCBI Taxonomy" id="77586"/>
    <lineage>
        <taxon>Eukaryota</taxon>
        <taxon>Viridiplantae</taxon>
        <taxon>Streptophyta</taxon>
        <taxon>Embryophyta</taxon>
        <taxon>Tracheophyta</taxon>
        <taxon>Spermatophyta</taxon>
        <taxon>Magnoliopsida</taxon>
        <taxon>Liliopsida</taxon>
        <taxon>Poales</taxon>
        <taxon>Poaceae</taxon>
        <taxon>BOP clade</taxon>
        <taxon>Oryzoideae</taxon>
        <taxon>Oryzeae</taxon>
        <taxon>Oryzinae</taxon>
        <taxon>Leersia</taxon>
    </lineage>
</organism>
<name>A0A0D9VYD7_9ORYZ</name>
<reference evidence="5" key="2">
    <citation type="submission" date="2013-12" db="EMBL/GenBank/DDBJ databases">
        <authorList>
            <person name="Yu Y."/>
            <person name="Lee S."/>
            <person name="de Baynast K."/>
            <person name="Wissotski M."/>
            <person name="Liu L."/>
            <person name="Talag J."/>
            <person name="Goicoechea J."/>
            <person name="Angelova A."/>
            <person name="Jetty R."/>
            <person name="Kudrna D."/>
            <person name="Golser W."/>
            <person name="Rivera L."/>
            <person name="Zhang J."/>
            <person name="Wing R."/>
        </authorList>
    </citation>
    <scope>NUCLEOTIDE SEQUENCE</scope>
</reference>
<dbReference type="AlphaFoldDB" id="A0A0D9VYD7"/>
<reference evidence="4 5" key="1">
    <citation type="submission" date="2012-08" db="EMBL/GenBank/DDBJ databases">
        <title>Oryza genome evolution.</title>
        <authorList>
            <person name="Wing R.A."/>
        </authorList>
    </citation>
    <scope>NUCLEOTIDE SEQUENCE</scope>
</reference>
<evidence type="ECO:0000313" key="4">
    <source>
        <dbReference type="EnsemblPlants" id="LPERR03G27020.1"/>
    </source>
</evidence>
<keyword evidence="1" id="KW-0479">Metal-binding</keyword>
<keyword evidence="2" id="KW-0460">Magnesium</keyword>
<accession>A0A0D9VYD7</accession>
<dbReference type="eggNOG" id="KOG2914">
    <property type="taxonomic scope" value="Eukaryota"/>
</dbReference>
<dbReference type="SUPFAM" id="SSF56784">
    <property type="entry name" value="HAD-like"/>
    <property type="match status" value="1"/>
</dbReference>
<evidence type="ECO:0000256" key="3">
    <source>
        <dbReference type="ARBA" id="ARBA00023277"/>
    </source>
</evidence>
<dbReference type="Gene3D" id="3.40.50.1000">
    <property type="entry name" value="HAD superfamily/HAD-like"/>
    <property type="match status" value="1"/>
</dbReference>
<dbReference type="EnsemblPlants" id="LPERR03G27020.1">
    <property type="protein sequence ID" value="LPERR03G27020.1"/>
    <property type="gene ID" value="LPERR03G27020"/>
</dbReference>
<reference evidence="4" key="3">
    <citation type="submission" date="2015-04" db="UniProtKB">
        <authorList>
            <consortium name="EnsemblPlants"/>
        </authorList>
    </citation>
    <scope>IDENTIFICATION</scope>
</reference>
<sequence length="109" mass="11996">MLSLRLTDFFPVLVIDSKRDRVKPFPDPYRKALELTDASPDHTFIFEVHMKTASAIPAGVAANVPAVGLTPRNPEKVLNDEGASLLVKKFQDPKLLSILVELEPAVAVF</sequence>
<dbReference type="PANTHER" id="PTHR46193:SF18">
    <property type="entry name" value="HEXITOL PHOSPHATASE B"/>
    <property type="match status" value="1"/>
</dbReference>
<dbReference type="GO" id="GO:0003824">
    <property type="term" value="F:catalytic activity"/>
    <property type="evidence" value="ECO:0007669"/>
    <property type="project" value="UniProtKB-ARBA"/>
</dbReference>
<dbReference type="Proteomes" id="UP000032180">
    <property type="component" value="Chromosome 3"/>
</dbReference>
<evidence type="ECO:0000256" key="1">
    <source>
        <dbReference type="ARBA" id="ARBA00022723"/>
    </source>
</evidence>
<dbReference type="PANTHER" id="PTHR46193">
    <property type="entry name" value="6-PHOSPHOGLUCONATE PHOSPHATASE"/>
    <property type="match status" value="1"/>
</dbReference>
<keyword evidence="5" id="KW-1185">Reference proteome</keyword>
<keyword evidence="3" id="KW-0119">Carbohydrate metabolism</keyword>
<dbReference type="HOGENOM" id="CLU_178858_0_0_1"/>
<dbReference type="InterPro" id="IPR036412">
    <property type="entry name" value="HAD-like_sf"/>
</dbReference>
<dbReference type="InterPro" id="IPR051600">
    <property type="entry name" value="Beta-PGM-like"/>
</dbReference>
<evidence type="ECO:0000256" key="2">
    <source>
        <dbReference type="ARBA" id="ARBA00022842"/>
    </source>
</evidence>
<protein>
    <submittedName>
        <fullName evidence="4">Uncharacterized protein</fullName>
    </submittedName>
</protein>
<proteinExistence type="predicted"/>
<dbReference type="InterPro" id="IPR023214">
    <property type="entry name" value="HAD_sf"/>
</dbReference>